<dbReference type="EMBL" id="KZ992591">
    <property type="protein sequence ID" value="RKP08550.1"/>
    <property type="molecule type" value="Genomic_DNA"/>
</dbReference>
<accession>A0A4P9XT15</accession>
<evidence type="ECO:0000256" key="1">
    <source>
        <dbReference type="SAM" id="MobiDB-lite"/>
    </source>
</evidence>
<reference evidence="3" key="1">
    <citation type="journal article" date="2018" name="Nat. Microbiol.">
        <title>Leveraging single-cell genomics to expand the fungal tree of life.</title>
        <authorList>
            <person name="Ahrendt S.R."/>
            <person name="Quandt C.A."/>
            <person name="Ciobanu D."/>
            <person name="Clum A."/>
            <person name="Salamov A."/>
            <person name="Andreopoulos B."/>
            <person name="Cheng J.F."/>
            <person name="Woyke T."/>
            <person name="Pelin A."/>
            <person name="Henrissat B."/>
            <person name="Reynolds N.K."/>
            <person name="Benny G.L."/>
            <person name="Smith M.E."/>
            <person name="James T.Y."/>
            <person name="Grigoriev I.V."/>
        </authorList>
    </citation>
    <scope>NUCLEOTIDE SEQUENCE [LARGE SCALE GENOMIC DNA]</scope>
    <source>
        <strain evidence="3">RSA 1356</strain>
    </source>
</reference>
<sequence>MSQPSLPRKADERMLPGSVTHRLEQLRLAGRRASGHTNQDTVGVRVGAHRVGQRSDTAAWGGSTSGTSDYAFLAYGGSTGLLSGASMDAGRLQTAHRHGAAQHRRIAGRQRPRERPVEGPPPPKSWLQPGHVKRGGRGKQTQDKIPRWLRLSTYLAPATASTLQGQTLQPGQVDLRTVFAEPATPAADRDGTLHSLVEQCIRVVADHLEQCAVDLPLLQGHLKQRLLYQATVARYQRAGDQIHHTPLSEETLTMLLDQAYEALFFAGTLITPDLLESFLSGAMLDWTVDPGEDCPPDQALGNLDDEGDSKQATAPACGPSKLSSLDGHTGQTLTATNDALAVSATAFVPDHWEETADDPVAYAYAYDDPNTSLLDAVRPPLHTVLRHLDLRGCHQLPPLRTARLLVRYVPLLETLRMGDCFTAGNTVATGSAGGGAIANPNAVACLRRLAVGLIELRALDLSASAYMTASIVRTVFGGASRAAAVSSPSSSSGATSASSDANERASGAAGPSRWPRLRLLVLSGCPAVVSSTPWPPALSQTLSERPHLRIVL</sequence>
<feature type="region of interest" description="Disordered" evidence="1">
    <location>
        <begin position="95"/>
        <end position="143"/>
    </location>
</feature>
<feature type="compositionally biased region" description="Low complexity" evidence="1">
    <location>
        <begin position="484"/>
        <end position="500"/>
    </location>
</feature>
<evidence type="ECO:0000313" key="3">
    <source>
        <dbReference type="Proteomes" id="UP000271241"/>
    </source>
</evidence>
<feature type="compositionally biased region" description="Basic residues" evidence="1">
    <location>
        <begin position="95"/>
        <end position="110"/>
    </location>
</feature>
<feature type="region of interest" description="Disordered" evidence="1">
    <location>
        <begin position="293"/>
        <end position="329"/>
    </location>
</feature>
<dbReference type="Proteomes" id="UP000271241">
    <property type="component" value="Unassembled WGS sequence"/>
</dbReference>
<dbReference type="OrthoDB" id="10502120at2759"/>
<organism evidence="2 3">
    <name type="scientific">Thamnocephalis sphaerospora</name>
    <dbReference type="NCBI Taxonomy" id="78915"/>
    <lineage>
        <taxon>Eukaryota</taxon>
        <taxon>Fungi</taxon>
        <taxon>Fungi incertae sedis</taxon>
        <taxon>Zoopagomycota</taxon>
        <taxon>Zoopagomycotina</taxon>
        <taxon>Zoopagomycetes</taxon>
        <taxon>Zoopagales</taxon>
        <taxon>Sigmoideomycetaceae</taxon>
        <taxon>Thamnocephalis</taxon>
    </lineage>
</organism>
<evidence type="ECO:0000313" key="2">
    <source>
        <dbReference type="EMBL" id="RKP08550.1"/>
    </source>
</evidence>
<dbReference type="AlphaFoldDB" id="A0A4P9XT15"/>
<gene>
    <name evidence="2" type="ORF">THASP1DRAFT_29642</name>
</gene>
<keyword evidence="3" id="KW-1185">Reference proteome</keyword>
<feature type="region of interest" description="Disordered" evidence="1">
    <location>
        <begin position="484"/>
        <end position="511"/>
    </location>
</feature>
<name>A0A4P9XT15_9FUNG</name>
<protein>
    <submittedName>
        <fullName evidence="2">Uncharacterized protein</fullName>
    </submittedName>
</protein>
<proteinExistence type="predicted"/>